<protein>
    <submittedName>
        <fullName evidence="1">Uncharacterized protein</fullName>
    </submittedName>
</protein>
<proteinExistence type="predicted"/>
<evidence type="ECO:0000313" key="1">
    <source>
        <dbReference type="EMBL" id="MPN44742.1"/>
    </source>
</evidence>
<organism evidence="1">
    <name type="scientific">bioreactor metagenome</name>
    <dbReference type="NCBI Taxonomy" id="1076179"/>
    <lineage>
        <taxon>unclassified sequences</taxon>
        <taxon>metagenomes</taxon>
        <taxon>ecological metagenomes</taxon>
    </lineage>
</organism>
<accession>A0A645I1X5</accession>
<gene>
    <name evidence="1" type="ORF">SDC9_192307</name>
</gene>
<sequence length="124" mass="14351">MPSFIRFIRLKQLWKIHIAHFHFPNFFLREQHIFTVGNGRYNVRNIIFCRITLKELLKKLPDNASCILDDLKGPAVIQPFIIADNRQSKAVYGTEPQAFRALFPKNFQITPAKITGSGFTESQC</sequence>
<dbReference type="AlphaFoldDB" id="A0A645I1X5"/>
<comment type="caution">
    <text evidence="1">The sequence shown here is derived from an EMBL/GenBank/DDBJ whole genome shotgun (WGS) entry which is preliminary data.</text>
</comment>
<name>A0A645I1X5_9ZZZZ</name>
<reference evidence="1" key="1">
    <citation type="submission" date="2019-08" db="EMBL/GenBank/DDBJ databases">
        <authorList>
            <person name="Kucharzyk K."/>
            <person name="Murdoch R.W."/>
            <person name="Higgins S."/>
            <person name="Loffler F."/>
        </authorList>
    </citation>
    <scope>NUCLEOTIDE SEQUENCE</scope>
</reference>
<dbReference type="EMBL" id="VSSQ01104100">
    <property type="protein sequence ID" value="MPN44742.1"/>
    <property type="molecule type" value="Genomic_DNA"/>
</dbReference>